<comment type="caution">
    <text evidence="1">The sequence shown here is derived from an EMBL/GenBank/DDBJ whole genome shotgun (WGS) entry which is preliminary data.</text>
</comment>
<keyword evidence="2" id="KW-1185">Reference proteome</keyword>
<organism evidence="1 2">
    <name type="scientific">Trypanosoma rangeli SC58</name>
    <dbReference type="NCBI Taxonomy" id="429131"/>
    <lineage>
        <taxon>Eukaryota</taxon>
        <taxon>Discoba</taxon>
        <taxon>Euglenozoa</taxon>
        <taxon>Kinetoplastea</taxon>
        <taxon>Metakinetoplastina</taxon>
        <taxon>Trypanosomatida</taxon>
        <taxon>Trypanosomatidae</taxon>
        <taxon>Trypanosoma</taxon>
        <taxon>Herpetosoma</taxon>
    </lineage>
</organism>
<dbReference type="VEuPathDB" id="TriTrypDB:TRSC58_07460"/>
<evidence type="ECO:0000313" key="1">
    <source>
        <dbReference type="EMBL" id="ESL04965.1"/>
    </source>
</evidence>
<dbReference type="Proteomes" id="UP000031737">
    <property type="component" value="Unassembled WGS sequence"/>
</dbReference>
<name>A0A061ISS7_TRYRA</name>
<gene>
    <name evidence="1" type="ORF">TRSC58_07460</name>
</gene>
<protein>
    <submittedName>
        <fullName evidence="1">Uncharacterized protein</fullName>
    </submittedName>
</protein>
<reference evidence="1 2" key="1">
    <citation type="submission" date="2013-07" db="EMBL/GenBank/DDBJ databases">
        <authorList>
            <person name="Stoco P.H."/>
            <person name="Wagner G."/>
            <person name="Gerber A."/>
            <person name="Zaha A."/>
            <person name="Thompson C."/>
            <person name="Bartholomeu D.C."/>
            <person name="Luckemeyer D.D."/>
            <person name="Bahia D."/>
            <person name="Loreto E."/>
            <person name="Prestes E.B."/>
            <person name="Lima F.M."/>
            <person name="Rodrigues-Luiz G."/>
            <person name="Vallejo G.A."/>
            <person name="Filho J.F."/>
            <person name="Monteiro K.M."/>
            <person name="Tyler K.M."/>
            <person name="de Almeida L.G."/>
            <person name="Ortiz M.F."/>
            <person name="Siervo M.A."/>
            <person name="de Moraes M.H."/>
            <person name="Cunha O.L."/>
            <person name="Mendonca-Neto R."/>
            <person name="Silva R."/>
            <person name="Teixeira S.M."/>
            <person name="Murta S.M."/>
            <person name="Sincero T.C."/>
            <person name="Mendes T.A."/>
            <person name="Urmenyi T.P."/>
            <person name="Silva V.G."/>
            <person name="da Rocha W.D."/>
            <person name="Andersson B."/>
            <person name="Romanha A.J."/>
            <person name="Steindel M."/>
            <person name="de Vasconcelos A.T."/>
            <person name="Grisard E.C."/>
        </authorList>
    </citation>
    <scope>NUCLEOTIDE SEQUENCE [LARGE SCALE GENOMIC DNA]</scope>
    <source>
        <strain evidence="1 2">SC58</strain>
    </source>
</reference>
<proteinExistence type="predicted"/>
<dbReference type="AlphaFoldDB" id="A0A061ISS7"/>
<evidence type="ECO:0000313" key="2">
    <source>
        <dbReference type="Proteomes" id="UP000031737"/>
    </source>
</evidence>
<dbReference type="EMBL" id="AUPL01007748">
    <property type="protein sequence ID" value="ESL04965.1"/>
    <property type="molecule type" value="Genomic_DNA"/>
</dbReference>
<sequence>MSSRPWCPLPTWGTVVTTLTRPGESISCGRLRRGTSHGTHRWFRVKLCTSTPHATKWLWLKPLTLLLQPHPRRHKHH</sequence>
<accession>A0A061ISS7</accession>